<feature type="region of interest" description="Disordered" evidence="1">
    <location>
        <begin position="55"/>
        <end position="84"/>
    </location>
</feature>
<protein>
    <submittedName>
        <fullName evidence="2">Uncharacterized protein</fullName>
    </submittedName>
</protein>
<feature type="compositionally biased region" description="Low complexity" evidence="1">
    <location>
        <begin position="58"/>
        <end position="69"/>
    </location>
</feature>
<proteinExistence type="predicted"/>
<comment type="caution">
    <text evidence="2">The sequence shown here is derived from an EMBL/GenBank/DDBJ whole genome shotgun (WGS) entry which is preliminary data.</text>
</comment>
<dbReference type="EMBL" id="AMZH03004405">
    <property type="protein sequence ID" value="RRT69242.1"/>
    <property type="molecule type" value="Genomic_DNA"/>
</dbReference>
<sequence>MQGSRLKWGAGGERKGRRWTKEDQVEREGFAGDVSSIQDYVGLTNHLLLPKQIRRNNSSSSAASSSLLLIRGRPPTGDLSNADRPHKRWAHLRATSLQCKCGNNVRNEVLDL</sequence>
<name>A0A426ZZ79_ENSVE</name>
<accession>A0A426ZZ79</accession>
<evidence type="ECO:0000256" key="1">
    <source>
        <dbReference type="SAM" id="MobiDB-lite"/>
    </source>
</evidence>
<evidence type="ECO:0000313" key="3">
    <source>
        <dbReference type="Proteomes" id="UP000287651"/>
    </source>
</evidence>
<dbReference type="Proteomes" id="UP000287651">
    <property type="component" value="Unassembled WGS sequence"/>
</dbReference>
<gene>
    <name evidence="2" type="ORF">B296_00009752</name>
</gene>
<evidence type="ECO:0000313" key="2">
    <source>
        <dbReference type="EMBL" id="RRT69242.1"/>
    </source>
</evidence>
<reference evidence="2 3" key="1">
    <citation type="journal article" date="2014" name="Agronomy (Basel)">
        <title>A Draft Genome Sequence for Ensete ventricosum, the Drought-Tolerant Tree Against Hunger.</title>
        <authorList>
            <person name="Harrison J."/>
            <person name="Moore K.A."/>
            <person name="Paszkiewicz K."/>
            <person name="Jones T."/>
            <person name="Grant M."/>
            <person name="Ambacheew D."/>
            <person name="Muzemil S."/>
            <person name="Studholme D.J."/>
        </authorList>
    </citation>
    <scope>NUCLEOTIDE SEQUENCE [LARGE SCALE GENOMIC DNA]</scope>
</reference>
<organism evidence="2 3">
    <name type="scientific">Ensete ventricosum</name>
    <name type="common">Abyssinian banana</name>
    <name type="synonym">Musa ensete</name>
    <dbReference type="NCBI Taxonomy" id="4639"/>
    <lineage>
        <taxon>Eukaryota</taxon>
        <taxon>Viridiplantae</taxon>
        <taxon>Streptophyta</taxon>
        <taxon>Embryophyta</taxon>
        <taxon>Tracheophyta</taxon>
        <taxon>Spermatophyta</taxon>
        <taxon>Magnoliopsida</taxon>
        <taxon>Liliopsida</taxon>
        <taxon>Zingiberales</taxon>
        <taxon>Musaceae</taxon>
        <taxon>Ensete</taxon>
    </lineage>
</organism>
<feature type="region of interest" description="Disordered" evidence="1">
    <location>
        <begin position="1"/>
        <end position="21"/>
    </location>
</feature>
<dbReference type="AlphaFoldDB" id="A0A426ZZ79"/>